<dbReference type="EMBL" id="BARU01046203">
    <property type="protein sequence ID" value="GAI00179.1"/>
    <property type="molecule type" value="Genomic_DNA"/>
</dbReference>
<evidence type="ECO:0008006" key="2">
    <source>
        <dbReference type="Google" id="ProtNLM"/>
    </source>
</evidence>
<gene>
    <name evidence="1" type="ORF">S03H2_69796</name>
</gene>
<name>X1M1A9_9ZZZZ</name>
<reference evidence="1" key="1">
    <citation type="journal article" date="2014" name="Front. Microbiol.">
        <title>High frequency of phylogenetically diverse reductive dehalogenase-homologous genes in deep subseafloor sedimentary metagenomes.</title>
        <authorList>
            <person name="Kawai M."/>
            <person name="Futagami T."/>
            <person name="Toyoda A."/>
            <person name="Takaki Y."/>
            <person name="Nishi S."/>
            <person name="Hori S."/>
            <person name="Arai W."/>
            <person name="Tsubouchi T."/>
            <person name="Morono Y."/>
            <person name="Uchiyama I."/>
            <person name="Ito T."/>
            <person name="Fujiyama A."/>
            <person name="Inagaki F."/>
            <person name="Takami H."/>
        </authorList>
    </citation>
    <scope>NUCLEOTIDE SEQUENCE</scope>
    <source>
        <strain evidence="1">Expedition CK06-06</strain>
    </source>
</reference>
<comment type="caution">
    <text evidence="1">The sequence shown here is derived from an EMBL/GenBank/DDBJ whole genome shotgun (WGS) entry which is preliminary data.</text>
</comment>
<accession>X1M1A9</accession>
<feature type="non-terminal residue" evidence="1">
    <location>
        <position position="1"/>
    </location>
</feature>
<organism evidence="1">
    <name type="scientific">marine sediment metagenome</name>
    <dbReference type="NCBI Taxonomy" id="412755"/>
    <lineage>
        <taxon>unclassified sequences</taxon>
        <taxon>metagenomes</taxon>
        <taxon>ecological metagenomes</taxon>
    </lineage>
</organism>
<protein>
    <recommendedName>
        <fullName evidence="2">4Fe-4S ferredoxin-type domain-containing protein</fullName>
    </recommendedName>
</protein>
<feature type="non-terminal residue" evidence="1">
    <location>
        <position position="133"/>
    </location>
</feature>
<proteinExistence type="predicted"/>
<evidence type="ECO:0000313" key="1">
    <source>
        <dbReference type="EMBL" id="GAI00179.1"/>
    </source>
</evidence>
<dbReference type="AlphaFoldDB" id="X1M1A9"/>
<sequence>QDKRISCAPVQMENTTVLTSNVAAVLDKTKLTRADKEVFKEYARATCTGYCAGCAYICDSALPDTPYVSDIMRYLMYYNSYGDKNRARGLFAQIPRKVRNRLLTTDYRLAESRCPQHLPIAELVAEAVSKLAW</sequence>